<dbReference type="PROSITE" id="PS50928">
    <property type="entry name" value="ABC_TM1"/>
    <property type="match status" value="1"/>
</dbReference>
<evidence type="ECO:0000256" key="2">
    <source>
        <dbReference type="ARBA" id="ARBA00022448"/>
    </source>
</evidence>
<evidence type="ECO:0000256" key="6">
    <source>
        <dbReference type="ARBA" id="ARBA00023136"/>
    </source>
</evidence>
<keyword evidence="5 7" id="KW-1133">Transmembrane helix</keyword>
<feature type="transmembrane region" description="Helical" evidence="7">
    <location>
        <begin position="132"/>
        <end position="151"/>
    </location>
</feature>
<dbReference type="RefSeq" id="WP_055186703.1">
    <property type="nucleotide sequence ID" value="NZ_CYXN01000027.1"/>
</dbReference>
<dbReference type="InterPro" id="IPR000515">
    <property type="entry name" value="MetI-like"/>
</dbReference>
<keyword evidence="2 7" id="KW-0813">Transport</keyword>
<dbReference type="PANTHER" id="PTHR30465:SF0">
    <property type="entry name" value="OLIGOPEPTIDE TRANSPORT SYSTEM PERMEASE PROTEIN APPB"/>
    <property type="match status" value="1"/>
</dbReference>
<evidence type="ECO:0000256" key="1">
    <source>
        <dbReference type="ARBA" id="ARBA00004651"/>
    </source>
</evidence>
<evidence type="ECO:0000256" key="7">
    <source>
        <dbReference type="RuleBase" id="RU363032"/>
    </source>
</evidence>
<dbReference type="SUPFAM" id="SSF161098">
    <property type="entry name" value="MetI-like"/>
    <property type="match status" value="1"/>
</dbReference>
<keyword evidence="4 7" id="KW-0812">Transmembrane</keyword>
<dbReference type="PANTHER" id="PTHR30465">
    <property type="entry name" value="INNER MEMBRANE ABC TRANSPORTER"/>
    <property type="match status" value="1"/>
</dbReference>
<accession>A0A173UWJ2</accession>
<dbReference type="AlphaFoldDB" id="A0A173UWJ2"/>
<feature type="transmembrane region" description="Helical" evidence="7">
    <location>
        <begin position="171"/>
        <end position="193"/>
    </location>
</feature>
<dbReference type="Proteomes" id="UP000095649">
    <property type="component" value="Unassembled WGS sequence"/>
</dbReference>
<feature type="domain" description="ABC transmembrane type-1" evidence="8">
    <location>
        <begin position="96"/>
        <end position="297"/>
    </location>
</feature>
<comment type="similarity">
    <text evidence="7">Belongs to the binding-protein-dependent transport system permease family.</text>
</comment>
<keyword evidence="6 7" id="KW-0472">Membrane</keyword>
<reference evidence="9 10" key="1">
    <citation type="submission" date="2015-09" db="EMBL/GenBank/DDBJ databases">
        <authorList>
            <consortium name="Pathogen Informatics"/>
        </authorList>
    </citation>
    <scope>NUCLEOTIDE SEQUENCE [LARGE SCALE GENOMIC DNA]</scope>
    <source>
        <strain evidence="9 10">2789STDY5834970</strain>
    </source>
</reference>
<feature type="transmembrane region" description="Helical" evidence="7">
    <location>
        <begin position="98"/>
        <end position="120"/>
    </location>
</feature>
<evidence type="ECO:0000313" key="10">
    <source>
        <dbReference type="Proteomes" id="UP000095649"/>
    </source>
</evidence>
<evidence type="ECO:0000313" key="9">
    <source>
        <dbReference type="EMBL" id="CUN19319.1"/>
    </source>
</evidence>
<protein>
    <submittedName>
        <fullName evidence="9">Glutathione transport system permease protein gsiC</fullName>
    </submittedName>
</protein>
<dbReference type="GO" id="GO:0055085">
    <property type="term" value="P:transmembrane transport"/>
    <property type="evidence" value="ECO:0007669"/>
    <property type="project" value="InterPro"/>
</dbReference>
<evidence type="ECO:0000256" key="3">
    <source>
        <dbReference type="ARBA" id="ARBA00022475"/>
    </source>
</evidence>
<dbReference type="Gene3D" id="1.10.3720.10">
    <property type="entry name" value="MetI-like"/>
    <property type="match status" value="1"/>
</dbReference>
<organism evidence="9 10">
    <name type="scientific">Faecalibacterium prausnitzii</name>
    <dbReference type="NCBI Taxonomy" id="853"/>
    <lineage>
        <taxon>Bacteria</taxon>
        <taxon>Bacillati</taxon>
        <taxon>Bacillota</taxon>
        <taxon>Clostridia</taxon>
        <taxon>Eubacteriales</taxon>
        <taxon>Oscillospiraceae</taxon>
        <taxon>Faecalibacterium</taxon>
    </lineage>
</organism>
<dbReference type="Pfam" id="PF00528">
    <property type="entry name" value="BPD_transp_1"/>
    <property type="match status" value="1"/>
</dbReference>
<gene>
    <name evidence="9" type="primary">gsiC</name>
    <name evidence="9" type="ORF">ERS852582_02368</name>
</gene>
<dbReference type="OrthoDB" id="9769919at2"/>
<proteinExistence type="inferred from homology"/>
<evidence type="ECO:0000256" key="4">
    <source>
        <dbReference type="ARBA" id="ARBA00022692"/>
    </source>
</evidence>
<name>A0A173UWJ2_9FIRM</name>
<dbReference type="InterPro" id="IPR035906">
    <property type="entry name" value="MetI-like_sf"/>
</dbReference>
<comment type="subcellular location">
    <subcellularLocation>
        <location evidence="1 7">Cell membrane</location>
        <topology evidence="1 7">Multi-pass membrane protein</topology>
    </subcellularLocation>
</comment>
<feature type="transmembrane region" description="Helical" evidence="7">
    <location>
        <begin position="12"/>
        <end position="30"/>
    </location>
</feature>
<sequence>MVQYLAKRIGRSVLTLFIIVTLVFCLLRLMPVEGYFANYEKMSEAQIQAGLQSMGLLDPLPVQVGRFWKNALHGDLGVSHIYKVNAPVTQILAQKLPISVQMGVLAMLLSLVLGIPLGLVMGQYKGRWPDKLGTALIVLIQAVPAAVYFLYIQMYGTAAVGVGLLFNAANWRYWVLPVCSMSLANLAFYAMWLRRYMVDESNKDYVRLARAKGVCGRDIALHHVFRNAMVPLVQYIPSAFLNTVVGSIYIESLYSIPGMGGLLVTCVQRHDNTMVQGIVLLYACVGIVGLILGDILMVLIDPRINFGRKEGGR</sequence>
<dbReference type="GO" id="GO:0005886">
    <property type="term" value="C:plasma membrane"/>
    <property type="evidence" value="ECO:0007669"/>
    <property type="project" value="UniProtKB-SubCell"/>
</dbReference>
<dbReference type="EMBL" id="CYXN01000027">
    <property type="protein sequence ID" value="CUN19319.1"/>
    <property type="molecule type" value="Genomic_DNA"/>
</dbReference>
<feature type="transmembrane region" description="Helical" evidence="7">
    <location>
        <begin position="279"/>
        <end position="300"/>
    </location>
</feature>
<keyword evidence="3" id="KW-1003">Cell membrane</keyword>
<dbReference type="CDD" id="cd06261">
    <property type="entry name" value="TM_PBP2"/>
    <property type="match status" value="1"/>
</dbReference>
<evidence type="ECO:0000259" key="8">
    <source>
        <dbReference type="PROSITE" id="PS50928"/>
    </source>
</evidence>
<evidence type="ECO:0000256" key="5">
    <source>
        <dbReference type="ARBA" id="ARBA00022989"/>
    </source>
</evidence>